<protein>
    <submittedName>
        <fullName evidence="7">TetR family transcriptional regulator</fullName>
    </submittedName>
</protein>
<dbReference type="Gene3D" id="1.10.357.10">
    <property type="entry name" value="Tetracycline Repressor, domain 2"/>
    <property type="match status" value="1"/>
</dbReference>
<dbReference type="InterPro" id="IPR009057">
    <property type="entry name" value="Homeodomain-like_sf"/>
</dbReference>
<dbReference type="PANTHER" id="PTHR30055">
    <property type="entry name" value="HTH-TYPE TRANSCRIPTIONAL REGULATOR RUTR"/>
    <property type="match status" value="1"/>
</dbReference>
<dbReference type="PRINTS" id="PR00455">
    <property type="entry name" value="HTHTETR"/>
</dbReference>
<dbReference type="SUPFAM" id="SSF46689">
    <property type="entry name" value="Homeodomain-like"/>
    <property type="match status" value="1"/>
</dbReference>
<keyword evidence="1" id="KW-0678">Repressor</keyword>
<evidence type="ECO:0000256" key="4">
    <source>
        <dbReference type="ARBA" id="ARBA00023163"/>
    </source>
</evidence>
<dbReference type="GO" id="GO:0003700">
    <property type="term" value="F:DNA-binding transcription factor activity"/>
    <property type="evidence" value="ECO:0007669"/>
    <property type="project" value="TreeGrafter"/>
</dbReference>
<dbReference type="Pfam" id="PF17932">
    <property type="entry name" value="TetR_C_24"/>
    <property type="match status" value="1"/>
</dbReference>
<feature type="domain" description="HTH tetR-type" evidence="6">
    <location>
        <begin position="10"/>
        <end position="70"/>
    </location>
</feature>
<evidence type="ECO:0000256" key="3">
    <source>
        <dbReference type="ARBA" id="ARBA00023125"/>
    </source>
</evidence>
<evidence type="ECO:0000256" key="5">
    <source>
        <dbReference type="PROSITE-ProRule" id="PRU00335"/>
    </source>
</evidence>
<keyword evidence="2" id="KW-0805">Transcription regulation</keyword>
<evidence type="ECO:0000313" key="7">
    <source>
        <dbReference type="EMBL" id="SPF44703.1"/>
    </source>
</evidence>
<gene>
    <name evidence="7" type="ORF">SBA1_550068</name>
</gene>
<dbReference type="InterPro" id="IPR036271">
    <property type="entry name" value="Tet_transcr_reg_TetR-rel_C_sf"/>
</dbReference>
<dbReference type="PROSITE" id="PS50977">
    <property type="entry name" value="HTH_TETR_2"/>
    <property type="match status" value="1"/>
</dbReference>
<dbReference type="GO" id="GO:0000976">
    <property type="term" value="F:transcription cis-regulatory region binding"/>
    <property type="evidence" value="ECO:0007669"/>
    <property type="project" value="TreeGrafter"/>
</dbReference>
<dbReference type="Gene3D" id="1.10.10.60">
    <property type="entry name" value="Homeodomain-like"/>
    <property type="match status" value="1"/>
</dbReference>
<dbReference type="PANTHER" id="PTHR30055:SF175">
    <property type="entry name" value="HTH-TYPE TRANSCRIPTIONAL REPRESSOR KSTR2"/>
    <property type="match status" value="1"/>
</dbReference>
<keyword evidence="3 5" id="KW-0238">DNA-binding</keyword>
<evidence type="ECO:0000256" key="2">
    <source>
        <dbReference type="ARBA" id="ARBA00023015"/>
    </source>
</evidence>
<sequence length="198" mass="22612">MSAMARETVVDSRQEILRTAARLFQQRGYDATSMNDVAAALKLSKGGLYHHFQSKDEILFEIMNHAMEITEERVLAPVRGIADPEQRLRALIRLHIEVVLSPVDREITVMLHENHPLPPVLRKRINIRKKEYIHFVENLIAEVQRARQAKGAVSPRAAAFALLGMINWIYQWYKPEGELQTHNLVPQFTALVFAGILA</sequence>
<dbReference type="AlphaFoldDB" id="A0A2U3KYK9"/>
<dbReference type="InterPro" id="IPR050109">
    <property type="entry name" value="HTH-type_TetR-like_transc_reg"/>
</dbReference>
<dbReference type="InterPro" id="IPR001647">
    <property type="entry name" value="HTH_TetR"/>
</dbReference>
<dbReference type="InterPro" id="IPR023772">
    <property type="entry name" value="DNA-bd_HTH_TetR-type_CS"/>
</dbReference>
<accession>A0A2U3KYK9</accession>
<dbReference type="FunFam" id="1.10.10.60:FF:000141">
    <property type="entry name" value="TetR family transcriptional regulator"/>
    <property type="match status" value="1"/>
</dbReference>
<dbReference type="PROSITE" id="PS01081">
    <property type="entry name" value="HTH_TETR_1"/>
    <property type="match status" value="1"/>
</dbReference>
<dbReference type="Proteomes" id="UP000238701">
    <property type="component" value="Unassembled WGS sequence"/>
</dbReference>
<dbReference type="Pfam" id="PF00440">
    <property type="entry name" value="TetR_N"/>
    <property type="match status" value="1"/>
</dbReference>
<keyword evidence="4" id="KW-0804">Transcription</keyword>
<proteinExistence type="predicted"/>
<feature type="DNA-binding region" description="H-T-H motif" evidence="5">
    <location>
        <begin position="33"/>
        <end position="52"/>
    </location>
</feature>
<dbReference type="OrthoDB" id="9812993at2"/>
<dbReference type="EMBL" id="OMOD01000150">
    <property type="protein sequence ID" value="SPF44703.1"/>
    <property type="molecule type" value="Genomic_DNA"/>
</dbReference>
<reference evidence="8" key="1">
    <citation type="submission" date="2018-02" db="EMBL/GenBank/DDBJ databases">
        <authorList>
            <person name="Hausmann B."/>
        </authorList>
    </citation>
    <scope>NUCLEOTIDE SEQUENCE [LARGE SCALE GENOMIC DNA]</scope>
    <source>
        <strain evidence="8">Peat soil MAG SbA1</strain>
    </source>
</reference>
<organism evidence="7 8">
    <name type="scientific">Candidatus Sulfotelmatobacter kueseliae</name>
    <dbReference type="NCBI Taxonomy" id="2042962"/>
    <lineage>
        <taxon>Bacteria</taxon>
        <taxon>Pseudomonadati</taxon>
        <taxon>Acidobacteriota</taxon>
        <taxon>Terriglobia</taxon>
        <taxon>Terriglobales</taxon>
        <taxon>Candidatus Korobacteraceae</taxon>
        <taxon>Candidatus Sulfotelmatobacter</taxon>
    </lineage>
</organism>
<evidence type="ECO:0000313" key="8">
    <source>
        <dbReference type="Proteomes" id="UP000238701"/>
    </source>
</evidence>
<name>A0A2U3KYK9_9BACT</name>
<evidence type="ECO:0000256" key="1">
    <source>
        <dbReference type="ARBA" id="ARBA00022491"/>
    </source>
</evidence>
<dbReference type="InterPro" id="IPR041490">
    <property type="entry name" value="KstR2_TetR_C"/>
</dbReference>
<evidence type="ECO:0000259" key="6">
    <source>
        <dbReference type="PROSITE" id="PS50977"/>
    </source>
</evidence>
<dbReference type="SUPFAM" id="SSF48498">
    <property type="entry name" value="Tetracyclin repressor-like, C-terminal domain"/>
    <property type="match status" value="1"/>
</dbReference>